<dbReference type="Proteomes" id="UP000178650">
    <property type="component" value="Unassembled WGS sequence"/>
</dbReference>
<sequence length="98" mass="11551">MPRSFFDRAKTQKIKANTKRQRPKNRYAFLKNCKAKLKMPLRENSIFPTSKTPFFNKSWPVTVDIIDIAKKINGLIFSDYLKYILNASPYFNKNSTKK</sequence>
<accession>A0A1G2IYD0</accession>
<organism evidence="2 3">
    <name type="scientific">Candidatus Staskawiczbacteria bacterium RIFOXYB1_FULL_37_44</name>
    <dbReference type="NCBI Taxonomy" id="1802223"/>
    <lineage>
        <taxon>Bacteria</taxon>
        <taxon>Candidatus Staskawicziibacteriota</taxon>
    </lineage>
</organism>
<dbReference type="AlphaFoldDB" id="A0A1G2IYD0"/>
<protein>
    <submittedName>
        <fullName evidence="2">Uncharacterized protein</fullName>
    </submittedName>
</protein>
<evidence type="ECO:0000313" key="2">
    <source>
        <dbReference type="EMBL" id="OGZ79627.1"/>
    </source>
</evidence>
<evidence type="ECO:0000313" key="3">
    <source>
        <dbReference type="Proteomes" id="UP000178650"/>
    </source>
</evidence>
<name>A0A1G2IYD0_9BACT</name>
<dbReference type="STRING" id="1802223.A2358_01525"/>
<proteinExistence type="predicted"/>
<evidence type="ECO:0000256" key="1">
    <source>
        <dbReference type="SAM" id="MobiDB-lite"/>
    </source>
</evidence>
<feature type="region of interest" description="Disordered" evidence="1">
    <location>
        <begin position="1"/>
        <end position="21"/>
    </location>
</feature>
<gene>
    <name evidence="2" type="ORF">A2358_01525</name>
</gene>
<comment type="caution">
    <text evidence="2">The sequence shown here is derived from an EMBL/GenBank/DDBJ whole genome shotgun (WGS) entry which is preliminary data.</text>
</comment>
<dbReference type="EMBL" id="MHPJ01000001">
    <property type="protein sequence ID" value="OGZ79627.1"/>
    <property type="molecule type" value="Genomic_DNA"/>
</dbReference>
<feature type="compositionally biased region" description="Basic residues" evidence="1">
    <location>
        <begin position="11"/>
        <end position="21"/>
    </location>
</feature>
<feature type="compositionally biased region" description="Basic and acidic residues" evidence="1">
    <location>
        <begin position="1"/>
        <end position="10"/>
    </location>
</feature>
<reference evidence="2 3" key="1">
    <citation type="journal article" date="2016" name="Nat. Commun.">
        <title>Thousands of microbial genomes shed light on interconnected biogeochemical processes in an aquifer system.</title>
        <authorList>
            <person name="Anantharaman K."/>
            <person name="Brown C.T."/>
            <person name="Hug L.A."/>
            <person name="Sharon I."/>
            <person name="Castelle C.J."/>
            <person name="Probst A.J."/>
            <person name="Thomas B.C."/>
            <person name="Singh A."/>
            <person name="Wilkins M.J."/>
            <person name="Karaoz U."/>
            <person name="Brodie E.L."/>
            <person name="Williams K.H."/>
            <person name="Hubbard S.S."/>
            <person name="Banfield J.F."/>
        </authorList>
    </citation>
    <scope>NUCLEOTIDE SEQUENCE [LARGE SCALE GENOMIC DNA]</scope>
</reference>